<keyword evidence="4" id="KW-0067">ATP-binding</keyword>
<dbReference type="EMBL" id="QVOD01000011">
    <property type="protein sequence ID" value="RFT66886.1"/>
    <property type="molecule type" value="Genomic_DNA"/>
</dbReference>
<reference evidence="7 9" key="2">
    <citation type="submission" date="2018-08" db="EMBL/GenBank/DDBJ databases">
        <title>Bacillus clarus sp. nov. strain PS00077A.</title>
        <authorList>
            <person name="Mendez Acevedo M."/>
            <person name="Carroll L."/>
            <person name="Mukherjee M."/>
            <person name="Wiedmann M."/>
            <person name="Kovac J."/>
        </authorList>
    </citation>
    <scope>NUCLEOTIDE SEQUENCE [LARGE SCALE GENOMIC DNA]</scope>
    <source>
        <strain evidence="7 9">PS00077A</strain>
    </source>
</reference>
<dbReference type="InterPro" id="IPR023458">
    <property type="entry name" value="Met-tRNA_ligase_1"/>
</dbReference>
<keyword evidence="9" id="KW-1185">Reference proteome</keyword>
<dbReference type="GO" id="GO:0005524">
    <property type="term" value="F:ATP binding"/>
    <property type="evidence" value="ECO:0007669"/>
    <property type="project" value="UniProtKB-KW"/>
</dbReference>
<keyword evidence="3" id="KW-0547">Nucleotide-binding</keyword>
<evidence type="ECO:0000256" key="4">
    <source>
        <dbReference type="ARBA" id="ARBA00022840"/>
    </source>
</evidence>
<dbReference type="PATRIC" id="fig|1405.8.peg.2218"/>
<evidence type="ECO:0000313" key="8">
    <source>
        <dbReference type="Proteomes" id="UP000029389"/>
    </source>
</evidence>
<dbReference type="Gene3D" id="1.10.730.10">
    <property type="entry name" value="Isoleucyl-tRNA Synthetase, Domain 1"/>
    <property type="match status" value="1"/>
</dbReference>
<proteinExistence type="inferred from homology"/>
<evidence type="ECO:0000313" key="6">
    <source>
        <dbReference type="EMBL" id="KFN03681.1"/>
    </source>
</evidence>
<evidence type="ECO:0000313" key="9">
    <source>
        <dbReference type="Proteomes" id="UP000264294"/>
    </source>
</evidence>
<dbReference type="GO" id="GO:0004825">
    <property type="term" value="F:methionine-tRNA ligase activity"/>
    <property type="evidence" value="ECO:0007669"/>
    <property type="project" value="InterPro"/>
</dbReference>
<comment type="similarity">
    <text evidence="1">Belongs to the class-I aminoacyl-tRNA synthetase family. MetG type 1 subfamily.</text>
</comment>
<dbReference type="Proteomes" id="UP000264294">
    <property type="component" value="Unassembled WGS sequence"/>
</dbReference>
<accession>A0A090ZHH1</accession>
<protein>
    <submittedName>
        <fullName evidence="6">Anticodon-binding domain of tRNA family protein</fullName>
    </submittedName>
</protein>
<evidence type="ECO:0000259" key="5">
    <source>
        <dbReference type="Pfam" id="PF19303"/>
    </source>
</evidence>
<dbReference type="GO" id="GO:0005829">
    <property type="term" value="C:cytosol"/>
    <property type="evidence" value="ECO:0007669"/>
    <property type="project" value="TreeGrafter"/>
</dbReference>
<dbReference type="GO" id="GO:0006431">
    <property type="term" value="P:methionyl-tRNA aminoacylation"/>
    <property type="evidence" value="ECO:0007669"/>
    <property type="project" value="TreeGrafter"/>
</dbReference>
<dbReference type="Proteomes" id="UP000029389">
    <property type="component" value="Unassembled WGS sequence"/>
</dbReference>
<dbReference type="Pfam" id="PF19303">
    <property type="entry name" value="Anticodon_3"/>
    <property type="match status" value="1"/>
</dbReference>
<comment type="caution">
    <text evidence="6">The sequence shown here is derived from an EMBL/GenBank/DDBJ whole genome shotgun (WGS) entry which is preliminary data.</text>
</comment>
<dbReference type="PANTHER" id="PTHR45765">
    <property type="entry name" value="METHIONINE--TRNA LIGASE"/>
    <property type="match status" value="1"/>
</dbReference>
<organism evidence="6 8">
    <name type="scientific">Bacillus clarus</name>
    <dbReference type="NCBI Taxonomy" id="2338372"/>
    <lineage>
        <taxon>Bacteria</taxon>
        <taxon>Bacillati</taxon>
        <taxon>Bacillota</taxon>
        <taxon>Bacilli</taxon>
        <taxon>Bacillales</taxon>
        <taxon>Bacillaceae</taxon>
        <taxon>Bacillus</taxon>
        <taxon>Bacillus cereus group</taxon>
    </lineage>
</organism>
<evidence type="ECO:0000256" key="2">
    <source>
        <dbReference type="ARBA" id="ARBA00022598"/>
    </source>
</evidence>
<evidence type="ECO:0000256" key="3">
    <source>
        <dbReference type="ARBA" id="ARBA00022741"/>
    </source>
</evidence>
<reference evidence="6 8" key="1">
    <citation type="submission" date="2014-04" db="EMBL/GenBank/DDBJ databases">
        <authorList>
            <person name="Bishop-Lilly K.A."/>
            <person name="Broomall S.M."/>
            <person name="Chain P.S."/>
            <person name="Chertkov O."/>
            <person name="Coyne S.R."/>
            <person name="Daligault H.E."/>
            <person name="Davenport K.W."/>
            <person name="Erkkila T."/>
            <person name="Frey K.G."/>
            <person name="Gibbons H.S."/>
            <person name="Gu W."/>
            <person name="Jaissle J."/>
            <person name="Johnson S.L."/>
            <person name="Koroleva G.I."/>
            <person name="Ladner J.T."/>
            <person name="Lo C.-C."/>
            <person name="Minogue T.D."/>
            <person name="Munk C."/>
            <person name="Palacios G.F."/>
            <person name="Redden C.L."/>
            <person name="Rosenzweig C.N."/>
            <person name="Scholz M.B."/>
            <person name="Teshima H."/>
            <person name="Xu Y."/>
        </authorList>
    </citation>
    <scope>NUCLEOTIDE SEQUENCE [LARGE SCALE GENOMIC DNA]</scope>
    <source>
        <strain evidence="6 8">BHP</strain>
    </source>
</reference>
<feature type="domain" description="Methionyl-tRNA synthetase anticodon-binding" evidence="5">
    <location>
        <begin position="32"/>
        <end position="131"/>
    </location>
</feature>
<dbReference type="EMBL" id="JMQC01000008">
    <property type="protein sequence ID" value="KFN03681.1"/>
    <property type="molecule type" value="Genomic_DNA"/>
</dbReference>
<dbReference type="AlphaFoldDB" id="A0A090ZHH1"/>
<dbReference type="InterPro" id="IPR041872">
    <property type="entry name" value="Anticodon_Met"/>
</dbReference>
<evidence type="ECO:0000256" key="1">
    <source>
        <dbReference type="ARBA" id="ARBA00008258"/>
    </source>
</evidence>
<gene>
    <name evidence="7" type="ORF">D0U04_11930</name>
    <name evidence="6" type="ORF">DJ93_2038</name>
</gene>
<dbReference type="SUPFAM" id="SSF47323">
    <property type="entry name" value="Anticodon-binding domain of a subclass of class I aminoacyl-tRNA synthetases"/>
    <property type="match status" value="1"/>
</dbReference>
<dbReference type="PANTHER" id="PTHR45765:SF1">
    <property type="entry name" value="METHIONINE--TRNA LIGASE, CYTOPLASMIC"/>
    <property type="match status" value="1"/>
</dbReference>
<dbReference type="InterPro" id="IPR009080">
    <property type="entry name" value="tRNAsynth_Ia_anticodon-bd"/>
</dbReference>
<sequence>MIFLYFGREIRVIHKSVEKYYDVSVPNGNIDIELKERVEGLYRRIGEVIEQKRFKLALETIFETVRFANKYFDEKEPWKQRKEEPILCGETIYNCVYLIANFAQLLEPFLPFASERVRNTLSIAKTNWKPQNTLPKRIDNVQPLFERIDVKQIEREVEKLYGALN</sequence>
<keyword evidence="2" id="KW-0436">Ligase</keyword>
<name>A0A090ZHH1_9BACI</name>
<evidence type="ECO:0000313" key="7">
    <source>
        <dbReference type="EMBL" id="RFT66886.1"/>
    </source>
</evidence>